<sequence>MLLYQTHLRLYRRFNFTLVIKYSGSCTPWWQFCDLSPQLLSLSPPDVTCEEGRRNEQFKNQRANGGLKIEVKAHVKELVKAGDEVHLQCPLKASSEVLQVMWQKILPEETVTMATCLWSRHKLNPEFSRGIRLRGKGVKNCSLVVQNMMRQDEGCYLCLFITSSEVAHTGKICLQIHELHGSMINVAKSNSSGEKQVNKTVPGERIHSDKLRP</sequence>
<dbReference type="GO" id="GO:0150079">
    <property type="term" value="P:negative regulation of neuroinflammatory response"/>
    <property type="evidence" value="ECO:0007669"/>
    <property type="project" value="TreeGrafter"/>
</dbReference>
<dbReference type="PROSITE" id="PS50835">
    <property type="entry name" value="IG_LIKE"/>
    <property type="match status" value="1"/>
</dbReference>
<dbReference type="AlphaFoldDB" id="A0AAW0N6Z5"/>
<dbReference type="InterPro" id="IPR007110">
    <property type="entry name" value="Ig-like_dom"/>
</dbReference>
<dbReference type="Proteomes" id="UP001460270">
    <property type="component" value="Unassembled WGS sequence"/>
</dbReference>
<evidence type="ECO:0000256" key="2">
    <source>
        <dbReference type="ARBA" id="ARBA00022692"/>
    </source>
</evidence>
<evidence type="ECO:0000256" key="9">
    <source>
        <dbReference type="SAM" id="MobiDB-lite"/>
    </source>
</evidence>
<dbReference type="InterPro" id="IPR047164">
    <property type="entry name" value="OX2G-like"/>
</dbReference>
<reference evidence="12" key="1">
    <citation type="submission" date="2024-04" db="EMBL/GenBank/DDBJ databases">
        <title>Salinicola lusitanus LLJ914,a marine bacterium isolated from the Okinawa Trough.</title>
        <authorList>
            <person name="Li J."/>
        </authorList>
    </citation>
    <scope>NUCLEOTIDE SEQUENCE [LARGE SCALE GENOMIC DNA]</scope>
</reference>
<keyword evidence="6" id="KW-1015">Disulfide bond</keyword>
<comment type="subcellular location">
    <subcellularLocation>
        <location evidence="1">Membrane</location>
        <topology evidence="1">Single-pass membrane protein</topology>
    </subcellularLocation>
</comment>
<evidence type="ECO:0000313" key="11">
    <source>
        <dbReference type="EMBL" id="KAK7893281.1"/>
    </source>
</evidence>
<accession>A0AAW0N6Z5</accession>
<evidence type="ECO:0000256" key="8">
    <source>
        <dbReference type="ARBA" id="ARBA00023319"/>
    </source>
</evidence>
<evidence type="ECO:0000256" key="4">
    <source>
        <dbReference type="ARBA" id="ARBA00022989"/>
    </source>
</evidence>
<feature type="compositionally biased region" description="Polar residues" evidence="9">
    <location>
        <begin position="190"/>
        <end position="199"/>
    </location>
</feature>
<protein>
    <recommendedName>
        <fullName evidence="10">Ig-like domain-containing protein</fullName>
    </recommendedName>
</protein>
<dbReference type="Pfam" id="PF07686">
    <property type="entry name" value="V-set"/>
    <property type="match status" value="1"/>
</dbReference>
<dbReference type="GO" id="GO:0043025">
    <property type="term" value="C:neuronal cell body"/>
    <property type="evidence" value="ECO:0007669"/>
    <property type="project" value="TreeGrafter"/>
</dbReference>
<dbReference type="InterPro" id="IPR013783">
    <property type="entry name" value="Ig-like_fold"/>
</dbReference>
<evidence type="ECO:0000256" key="1">
    <source>
        <dbReference type="ARBA" id="ARBA00004167"/>
    </source>
</evidence>
<dbReference type="PANTHER" id="PTHR46841">
    <property type="entry name" value="OX-2 MEMBRANE GLYCOPROTEIN"/>
    <property type="match status" value="1"/>
</dbReference>
<feature type="compositionally biased region" description="Basic and acidic residues" evidence="9">
    <location>
        <begin position="202"/>
        <end position="213"/>
    </location>
</feature>
<organism evidence="11 12">
    <name type="scientific">Mugilogobius chulae</name>
    <name type="common">yellowstripe goby</name>
    <dbReference type="NCBI Taxonomy" id="88201"/>
    <lineage>
        <taxon>Eukaryota</taxon>
        <taxon>Metazoa</taxon>
        <taxon>Chordata</taxon>
        <taxon>Craniata</taxon>
        <taxon>Vertebrata</taxon>
        <taxon>Euteleostomi</taxon>
        <taxon>Actinopterygii</taxon>
        <taxon>Neopterygii</taxon>
        <taxon>Teleostei</taxon>
        <taxon>Neoteleostei</taxon>
        <taxon>Acanthomorphata</taxon>
        <taxon>Gobiaria</taxon>
        <taxon>Gobiiformes</taxon>
        <taxon>Gobioidei</taxon>
        <taxon>Gobiidae</taxon>
        <taxon>Gobionellinae</taxon>
        <taxon>Mugilogobius</taxon>
    </lineage>
</organism>
<dbReference type="GO" id="GO:0009986">
    <property type="term" value="C:cell surface"/>
    <property type="evidence" value="ECO:0007669"/>
    <property type="project" value="TreeGrafter"/>
</dbReference>
<name>A0AAW0N6Z5_9GOBI</name>
<dbReference type="InterPro" id="IPR036179">
    <property type="entry name" value="Ig-like_dom_sf"/>
</dbReference>
<keyword evidence="3" id="KW-0732">Signal</keyword>
<evidence type="ECO:0000256" key="3">
    <source>
        <dbReference type="ARBA" id="ARBA00022729"/>
    </source>
</evidence>
<comment type="caution">
    <text evidence="11">The sequence shown here is derived from an EMBL/GenBank/DDBJ whole genome shotgun (WGS) entry which is preliminary data.</text>
</comment>
<keyword evidence="8" id="KW-0393">Immunoglobulin domain</keyword>
<keyword evidence="5" id="KW-0472">Membrane</keyword>
<dbReference type="GO" id="GO:0016020">
    <property type="term" value="C:membrane"/>
    <property type="evidence" value="ECO:0007669"/>
    <property type="project" value="UniProtKB-SubCell"/>
</dbReference>
<feature type="region of interest" description="Disordered" evidence="9">
    <location>
        <begin position="190"/>
        <end position="213"/>
    </location>
</feature>
<feature type="domain" description="Ig-like" evidence="10">
    <location>
        <begin position="45"/>
        <end position="158"/>
    </location>
</feature>
<dbReference type="PANTHER" id="PTHR46841:SF7">
    <property type="entry name" value="IG-LIKE DOMAIN-CONTAINING PROTEIN"/>
    <property type="match status" value="1"/>
</dbReference>
<dbReference type="GO" id="GO:0030424">
    <property type="term" value="C:axon"/>
    <property type="evidence" value="ECO:0007669"/>
    <property type="project" value="TreeGrafter"/>
</dbReference>
<keyword evidence="2" id="KW-0812">Transmembrane</keyword>
<dbReference type="SUPFAM" id="SSF48726">
    <property type="entry name" value="Immunoglobulin"/>
    <property type="match status" value="1"/>
</dbReference>
<dbReference type="GO" id="GO:0034113">
    <property type="term" value="P:heterotypic cell-cell adhesion"/>
    <property type="evidence" value="ECO:0007669"/>
    <property type="project" value="TreeGrafter"/>
</dbReference>
<dbReference type="EMBL" id="JBBPFD010000016">
    <property type="protein sequence ID" value="KAK7893281.1"/>
    <property type="molecule type" value="Genomic_DNA"/>
</dbReference>
<dbReference type="GO" id="GO:0098632">
    <property type="term" value="F:cell-cell adhesion mediator activity"/>
    <property type="evidence" value="ECO:0007669"/>
    <property type="project" value="InterPro"/>
</dbReference>
<evidence type="ECO:0000313" key="12">
    <source>
        <dbReference type="Proteomes" id="UP001460270"/>
    </source>
</evidence>
<proteinExistence type="predicted"/>
<keyword evidence="4" id="KW-1133">Transmembrane helix</keyword>
<keyword evidence="7" id="KW-0325">Glycoprotein</keyword>
<evidence type="ECO:0000256" key="5">
    <source>
        <dbReference type="ARBA" id="ARBA00023136"/>
    </source>
</evidence>
<evidence type="ECO:0000259" key="10">
    <source>
        <dbReference type="PROSITE" id="PS50835"/>
    </source>
</evidence>
<dbReference type="Gene3D" id="2.60.40.10">
    <property type="entry name" value="Immunoglobulins"/>
    <property type="match status" value="1"/>
</dbReference>
<gene>
    <name evidence="11" type="ORF">WMY93_022433</name>
</gene>
<dbReference type="InterPro" id="IPR013106">
    <property type="entry name" value="Ig_V-set"/>
</dbReference>
<evidence type="ECO:0000256" key="7">
    <source>
        <dbReference type="ARBA" id="ARBA00023180"/>
    </source>
</evidence>
<keyword evidence="12" id="KW-1185">Reference proteome</keyword>
<evidence type="ECO:0000256" key="6">
    <source>
        <dbReference type="ARBA" id="ARBA00023157"/>
    </source>
</evidence>